<accession>A0ABS7QL13</accession>
<dbReference type="PANTHER" id="PTHR40045:SF1">
    <property type="entry name" value="YQCI_YCGG FAMILY PROTEIN"/>
    <property type="match status" value="1"/>
</dbReference>
<comment type="caution">
    <text evidence="2">The sequence shown here is derived from an EMBL/GenBank/DDBJ whole genome shotgun (WGS) entry which is preliminary data.</text>
</comment>
<protein>
    <submittedName>
        <fullName evidence="2">YqcI/YcgG family protein</fullName>
    </submittedName>
</protein>
<name>A0ABS7QL13_9ACTN</name>
<organism evidence="2 3">
    <name type="scientific">Streptantibioticus parmotrematis</name>
    <dbReference type="NCBI Taxonomy" id="2873249"/>
    <lineage>
        <taxon>Bacteria</taxon>
        <taxon>Bacillati</taxon>
        <taxon>Actinomycetota</taxon>
        <taxon>Actinomycetes</taxon>
        <taxon>Kitasatosporales</taxon>
        <taxon>Streptomycetaceae</taxon>
        <taxon>Streptantibioticus</taxon>
    </lineage>
</organism>
<feature type="region of interest" description="Disordered" evidence="1">
    <location>
        <begin position="246"/>
        <end position="288"/>
    </location>
</feature>
<sequence length="288" mass="32118">MPTPQDRTEPAGSPLSDEALTACTIGVLPSWGPPVARDLITTLLSGDRPFPCTFAVAAAKKHALRFGFVESPHDDGAWGPLVDILDGYLDCYQELGRDTSLVVFFRPEEQLLTLEQYFARFWSVLRFLHEKDPQPWPDHVPTDPNELMWEFSFGGTEIFVVCNTPAHTTRHSRNSPGFMITFQPRWVFEGLEPESPRGAKARKVIRNRIRRFDRMEPAAELGNYGEQGNLEWRQYFLPDSNGDSVPACPFHASRDRATPDTTPAGHAPGTPHSAAPAQDGTTTSEDAR</sequence>
<evidence type="ECO:0000313" key="3">
    <source>
        <dbReference type="Proteomes" id="UP001198565"/>
    </source>
</evidence>
<dbReference type="Proteomes" id="UP001198565">
    <property type="component" value="Unassembled WGS sequence"/>
</dbReference>
<gene>
    <name evidence="2" type="ORF">K7472_00650</name>
</gene>
<keyword evidence="3" id="KW-1185">Reference proteome</keyword>
<dbReference type="InterPro" id="IPR014988">
    <property type="entry name" value="Uncharacterised_YqcI/YcgG"/>
</dbReference>
<reference evidence="2 3" key="1">
    <citation type="submission" date="2021-08" db="EMBL/GenBank/DDBJ databases">
        <title>Streptomyces sp. PTM05 isolated from lichen.</title>
        <authorList>
            <person name="Somphong A."/>
            <person name="Phongsopitanun W."/>
            <person name="Tanasupawat S."/>
        </authorList>
    </citation>
    <scope>NUCLEOTIDE SEQUENCE [LARGE SCALE GENOMIC DNA]</scope>
    <source>
        <strain evidence="2 3">Ptm05</strain>
    </source>
</reference>
<evidence type="ECO:0000256" key="1">
    <source>
        <dbReference type="SAM" id="MobiDB-lite"/>
    </source>
</evidence>
<dbReference type="Pfam" id="PF08892">
    <property type="entry name" value="YqcI_YcgG"/>
    <property type="match status" value="1"/>
</dbReference>
<proteinExistence type="predicted"/>
<evidence type="ECO:0000313" key="2">
    <source>
        <dbReference type="EMBL" id="MBY8883354.1"/>
    </source>
</evidence>
<dbReference type="EMBL" id="JAINVZ010000001">
    <property type="protein sequence ID" value="MBY8883354.1"/>
    <property type="molecule type" value="Genomic_DNA"/>
</dbReference>
<feature type="compositionally biased region" description="Polar residues" evidence="1">
    <location>
        <begin position="279"/>
        <end position="288"/>
    </location>
</feature>
<dbReference type="RefSeq" id="WP_222972924.1">
    <property type="nucleotide sequence ID" value="NZ_JAINVZ010000001.1"/>
</dbReference>
<dbReference type="PANTHER" id="PTHR40045">
    <property type="entry name" value="YCGG FAMILY PROTEIN"/>
    <property type="match status" value="1"/>
</dbReference>